<dbReference type="EMBL" id="LDZY01000014">
    <property type="protein sequence ID" value="KLU64391.1"/>
    <property type="molecule type" value="Genomic_DNA"/>
</dbReference>
<dbReference type="STRING" id="476652.DEAC_c35930"/>
<evidence type="ECO:0000313" key="3">
    <source>
        <dbReference type="Proteomes" id="UP000036356"/>
    </source>
</evidence>
<dbReference type="InterPro" id="IPR036653">
    <property type="entry name" value="CinA-like_C"/>
</dbReference>
<dbReference type="NCBIfam" id="TIGR00199">
    <property type="entry name" value="PncC_domain"/>
    <property type="match status" value="1"/>
</dbReference>
<dbReference type="RefSeq" id="WP_047811384.1">
    <property type="nucleotide sequence ID" value="NZ_LDZY01000014.1"/>
</dbReference>
<reference evidence="2 3" key="1">
    <citation type="submission" date="2015-06" db="EMBL/GenBank/DDBJ databases">
        <title>Draft genome of the moderately acidophilic sulfate reducer Candidatus Desulfosporosinus acididurans strain M1.</title>
        <authorList>
            <person name="Poehlein A."/>
            <person name="Petzsch P."/>
            <person name="Johnson B.D."/>
            <person name="Schloemann M."/>
            <person name="Daniel R."/>
            <person name="Muehling M."/>
        </authorList>
    </citation>
    <scope>NUCLEOTIDE SEQUENCE [LARGE SCALE GENOMIC DNA]</scope>
    <source>
        <strain evidence="2 3">M1</strain>
    </source>
</reference>
<evidence type="ECO:0000259" key="1">
    <source>
        <dbReference type="Pfam" id="PF02464"/>
    </source>
</evidence>
<dbReference type="SUPFAM" id="SSF142433">
    <property type="entry name" value="CinA-like"/>
    <property type="match status" value="1"/>
</dbReference>
<gene>
    <name evidence="2" type="primary">pncC</name>
    <name evidence="2" type="ORF">DEAC_c35930</name>
</gene>
<dbReference type="InterPro" id="IPR008136">
    <property type="entry name" value="CinA_C"/>
</dbReference>
<name>A0A0J1II71_9FIRM</name>
<keyword evidence="2" id="KW-0378">Hydrolase</keyword>
<organism evidence="2 3">
    <name type="scientific">Desulfosporosinus acididurans</name>
    <dbReference type="NCBI Taxonomy" id="476652"/>
    <lineage>
        <taxon>Bacteria</taxon>
        <taxon>Bacillati</taxon>
        <taxon>Bacillota</taxon>
        <taxon>Clostridia</taxon>
        <taxon>Eubacteriales</taxon>
        <taxon>Desulfitobacteriaceae</taxon>
        <taxon>Desulfosporosinus</taxon>
    </lineage>
</organism>
<accession>A0A0J1II71</accession>
<dbReference type="Pfam" id="PF02464">
    <property type="entry name" value="CinA"/>
    <property type="match status" value="1"/>
</dbReference>
<dbReference type="PATRIC" id="fig|476652.3.peg.3789"/>
<dbReference type="AlphaFoldDB" id="A0A0J1II71"/>
<keyword evidence="3" id="KW-1185">Reference proteome</keyword>
<protein>
    <submittedName>
        <fullName evidence="2">Nicotinamide-nucleotide amidohydrolase PncC</fullName>
        <ecNumber evidence="2">3.5.1.42</ecNumber>
    </submittedName>
</protein>
<evidence type="ECO:0000313" key="2">
    <source>
        <dbReference type="EMBL" id="KLU64391.1"/>
    </source>
</evidence>
<sequence length="169" mass="18295">MSAERVVELLKELSATITTVESCTGGHIISAITDVEGASDVTPGGYVTYSNRQKLAIGISEDILEKYGVYSLECAKAMAVVGQKNTQADFSVGVTGTFSNIDVHNEGSEAGVVYFAIVFKAEQATAEKINVPIMKRHDQKQFVTEIVLNRVVDVLESIHKALLNFKVKV</sequence>
<dbReference type="EC" id="3.5.1.42" evidence="2"/>
<comment type="caution">
    <text evidence="2">The sequence shown here is derived from an EMBL/GenBank/DDBJ whole genome shotgun (WGS) entry which is preliminary data.</text>
</comment>
<dbReference type="GO" id="GO:0019159">
    <property type="term" value="F:nicotinamide-nucleotide amidase activity"/>
    <property type="evidence" value="ECO:0007669"/>
    <property type="project" value="UniProtKB-EC"/>
</dbReference>
<dbReference type="Proteomes" id="UP000036356">
    <property type="component" value="Unassembled WGS sequence"/>
</dbReference>
<dbReference type="Gene3D" id="3.90.950.20">
    <property type="entry name" value="CinA-like"/>
    <property type="match status" value="1"/>
</dbReference>
<proteinExistence type="predicted"/>
<feature type="domain" description="CinA C-terminal" evidence="1">
    <location>
        <begin position="3"/>
        <end position="151"/>
    </location>
</feature>